<accession>A0A377SXC5</accession>
<reference evidence="1 3" key="1">
    <citation type="submission" date="2018-06" db="EMBL/GenBank/DDBJ databases">
        <authorList>
            <consortium name="Pathogen Informatics"/>
            <person name="Doyle S."/>
        </authorList>
    </citation>
    <scope>NUCLEOTIDE SEQUENCE [LARGE SCALE GENOMIC DNA]</scope>
    <source>
        <strain evidence="1 3">NCTC11159</strain>
    </source>
</reference>
<dbReference type="Gene3D" id="3.40.50.300">
    <property type="entry name" value="P-loop containing nucleotide triphosphate hydrolases"/>
    <property type="match status" value="1"/>
</dbReference>
<dbReference type="SUPFAM" id="SSF52540">
    <property type="entry name" value="P-loop containing nucleoside triphosphate hydrolases"/>
    <property type="match status" value="1"/>
</dbReference>
<evidence type="ECO:0000313" key="2">
    <source>
        <dbReference type="EMBL" id="TCU88107.1"/>
    </source>
</evidence>
<evidence type="ECO:0000313" key="3">
    <source>
        <dbReference type="Proteomes" id="UP000255108"/>
    </source>
</evidence>
<dbReference type="Proteomes" id="UP000255108">
    <property type="component" value="Unassembled WGS sequence"/>
</dbReference>
<name>A0A377SXC5_9NEIS</name>
<dbReference type="InterPro" id="IPR050238">
    <property type="entry name" value="DNA_Rep/Repair_Clamp_Loader"/>
</dbReference>
<dbReference type="PANTHER" id="PTHR11669:SF8">
    <property type="entry name" value="DNA POLYMERASE III SUBUNIT DELTA"/>
    <property type="match status" value="1"/>
</dbReference>
<dbReference type="OrthoDB" id="9811073at2"/>
<dbReference type="EMBL" id="SMBT01000004">
    <property type="protein sequence ID" value="TCU88107.1"/>
    <property type="molecule type" value="Genomic_DNA"/>
</dbReference>
<gene>
    <name evidence="1" type="primary">holB</name>
    <name evidence="2" type="ORF">EV682_104281</name>
    <name evidence="1" type="ORF">NCTC11159_04187</name>
</gene>
<evidence type="ECO:0000313" key="1">
    <source>
        <dbReference type="EMBL" id="STR45607.1"/>
    </source>
</evidence>
<keyword evidence="4" id="KW-1185">Reference proteome</keyword>
<dbReference type="AlphaFoldDB" id="A0A377SXC5"/>
<keyword evidence="1" id="KW-0548">Nucleotidyltransferase</keyword>
<dbReference type="InterPro" id="IPR004622">
    <property type="entry name" value="DNA_pol_HolB"/>
</dbReference>
<proteinExistence type="predicted"/>
<evidence type="ECO:0000313" key="4">
    <source>
        <dbReference type="Proteomes" id="UP000295794"/>
    </source>
</evidence>
<reference evidence="2 4" key="2">
    <citation type="submission" date="2019-03" db="EMBL/GenBank/DDBJ databases">
        <title>Genomic Encyclopedia of Type Strains, Phase IV (KMG-IV): sequencing the most valuable type-strain genomes for metagenomic binning, comparative biology and taxonomic classification.</title>
        <authorList>
            <person name="Goeker M."/>
        </authorList>
    </citation>
    <scope>NUCLEOTIDE SEQUENCE [LARGE SCALE GENOMIC DNA]</scope>
    <source>
        <strain evidence="2 4">DSM 3764</strain>
    </source>
</reference>
<dbReference type="Pfam" id="PF13177">
    <property type="entry name" value="DNA_pol3_delta2"/>
    <property type="match status" value="1"/>
</dbReference>
<dbReference type="PANTHER" id="PTHR11669">
    <property type="entry name" value="REPLICATION FACTOR C / DNA POLYMERASE III GAMMA-TAU SUBUNIT"/>
    <property type="match status" value="1"/>
</dbReference>
<dbReference type="GO" id="GO:0003887">
    <property type="term" value="F:DNA-directed DNA polymerase activity"/>
    <property type="evidence" value="ECO:0007669"/>
    <property type="project" value="UniProtKB-EC"/>
</dbReference>
<dbReference type="NCBIfam" id="TIGR00678">
    <property type="entry name" value="holB"/>
    <property type="match status" value="1"/>
</dbReference>
<dbReference type="RefSeq" id="WP_115229840.1">
    <property type="nucleotide sequence ID" value="NZ_CAWOLO010000004.1"/>
</dbReference>
<dbReference type="EMBL" id="UGHR01000004">
    <property type="protein sequence ID" value="STR45607.1"/>
    <property type="molecule type" value="Genomic_DNA"/>
</dbReference>
<dbReference type="InterPro" id="IPR027417">
    <property type="entry name" value="P-loop_NTPase"/>
</dbReference>
<dbReference type="GO" id="GO:0008408">
    <property type="term" value="F:3'-5' exonuclease activity"/>
    <property type="evidence" value="ECO:0007669"/>
    <property type="project" value="InterPro"/>
</dbReference>
<sequence>MKTLYPWQAAPWSQLMREIDRLPHALLITGEEGIGKRRFAEYLAQLLLCEDSTKTTAPCGVCDGCRWYLAGNHPDFRLVSPADGDAEAGEDAKPKRKSQVIGVDDIRDLADFVNLTAHRKGIRVTLVYPAEALNIAAANAFLKTLEEPPSGAVFILVSNHWRRLLPTIRSRCRVFPMATPDQTVAMAWLAQQHVVNPALHLAHTGGAPLAALEDASAEWLPNRKTFLAHIANPAVLDVLAVAAELEKAKLEMSLVVSWLQKWVHDLINIKMTGKLRYYPDWDSDLRRIATQSPAFFHYTDRLNEAMRLAHHPLNQRLVFESLLFAYLDALRGKSSRGRK</sequence>
<organism evidence="1 3">
    <name type="scientific">Iodobacter fluviatilis</name>
    <dbReference type="NCBI Taxonomy" id="537"/>
    <lineage>
        <taxon>Bacteria</taxon>
        <taxon>Pseudomonadati</taxon>
        <taxon>Pseudomonadota</taxon>
        <taxon>Betaproteobacteria</taxon>
        <taxon>Neisseriales</taxon>
        <taxon>Chitinibacteraceae</taxon>
        <taxon>Iodobacter</taxon>
    </lineage>
</organism>
<protein>
    <submittedName>
        <fullName evidence="2">DNA polymerase III delta prime subunit</fullName>
    </submittedName>
    <submittedName>
        <fullName evidence="1">DNA polymerase III subunit delta</fullName>
        <ecNumber evidence="1">2.7.7.7</ecNumber>
    </submittedName>
</protein>
<keyword evidence="1" id="KW-0808">Transferase</keyword>
<dbReference type="GO" id="GO:0006261">
    <property type="term" value="P:DNA-templated DNA replication"/>
    <property type="evidence" value="ECO:0007669"/>
    <property type="project" value="TreeGrafter"/>
</dbReference>
<dbReference type="EC" id="2.7.7.7" evidence="1"/>
<dbReference type="Proteomes" id="UP000295794">
    <property type="component" value="Unassembled WGS sequence"/>
</dbReference>
<dbReference type="GO" id="GO:0009360">
    <property type="term" value="C:DNA polymerase III complex"/>
    <property type="evidence" value="ECO:0007669"/>
    <property type="project" value="TreeGrafter"/>
</dbReference>